<dbReference type="PANTHER" id="PTHR48051:SF46">
    <property type="entry name" value="LEUCINE RICH REPEAT-CONTAINING DOMAIN PROTEIN"/>
    <property type="match status" value="1"/>
</dbReference>
<feature type="compositionally biased region" description="Acidic residues" evidence="3">
    <location>
        <begin position="257"/>
        <end position="270"/>
    </location>
</feature>
<dbReference type="Gene3D" id="3.40.50.300">
    <property type="entry name" value="P-loop containing nucleotide triphosphate hydrolases"/>
    <property type="match status" value="1"/>
</dbReference>
<evidence type="ECO:0000256" key="2">
    <source>
        <dbReference type="ARBA" id="ARBA00022737"/>
    </source>
</evidence>
<evidence type="ECO:0000313" key="5">
    <source>
        <dbReference type="EMBL" id="CAK9260204.1"/>
    </source>
</evidence>
<evidence type="ECO:0000256" key="3">
    <source>
        <dbReference type="SAM" id="MobiDB-lite"/>
    </source>
</evidence>
<accession>A0ABP0W0Z1</accession>
<feature type="compositionally biased region" description="Polar residues" evidence="3">
    <location>
        <begin position="85"/>
        <end position="110"/>
    </location>
</feature>
<keyword evidence="1" id="KW-0433">Leucine-rich repeat</keyword>
<dbReference type="PANTHER" id="PTHR48051">
    <property type="match status" value="1"/>
</dbReference>
<dbReference type="InterPro" id="IPR027417">
    <property type="entry name" value="P-loop_NTPase"/>
</dbReference>
<dbReference type="InterPro" id="IPR055414">
    <property type="entry name" value="LRR_R13L4/SHOC2-like"/>
</dbReference>
<evidence type="ECO:0000259" key="4">
    <source>
        <dbReference type="Pfam" id="PF23598"/>
    </source>
</evidence>
<feature type="region of interest" description="Disordered" evidence="3">
    <location>
        <begin position="257"/>
        <end position="283"/>
    </location>
</feature>
<feature type="domain" description="Disease resistance R13L4/SHOC-2-like LRR" evidence="4">
    <location>
        <begin position="1002"/>
        <end position="1090"/>
    </location>
</feature>
<dbReference type="Proteomes" id="UP001497444">
    <property type="component" value="Chromosome 13"/>
</dbReference>
<feature type="compositionally biased region" description="Low complexity" evidence="3">
    <location>
        <begin position="54"/>
        <end position="84"/>
    </location>
</feature>
<evidence type="ECO:0000313" key="6">
    <source>
        <dbReference type="Proteomes" id="UP001497444"/>
    </source>
</evidence>
<dbReference type="Pfam" id="PF23598">
    <property type="entry name" value="LRR_14"/>
    <property type="match status" value="1"/>
</dbReference>
<proteinExistence type="predicted"/>
<dbReference type="SUPFAM" id="SSF52058">
    <property type="entry name" value="L domain-like"/>
    <property type="match status" value="2"/>
</dbReference>
<dbReference type="EMBL" id="OZ020108">
    <property type="protein sequence ID" value="CAK9260204.1"/>
    <property type="molecule type" value="Genomic_DNA"/>
</dbReference>
<dbReference type="Gene3D" id="3.80.10.10">
    <property type="entry name" value="Ribonuclease Inhibitor"/>
    <property type="match status" value="2"/>
</dbReference>
<name>A0ABP0W0Z1_9BRYO</name>
<organism evidence="5 6">
    <name type="scientific">Sphagnum jensenii</name>
    <dbReference type="NCBI Taxonomy" id="128206"/>
    <lineage>
        <taxon>Eukaryota</taxon>
        <taxon>Viridiplantae</taxon>
        <taxon>Streptophyta</taxon>
        <taxon>Embryophyta</taxon>
        <taxon>Bryophyta</taxon>
        <taxon>Sphagnophytina</taxon>
        <taxon>Sphagnopsida</taxon>
        <taxon>Sphagnales</taxon>
        <taxon>Sphagnaceae</taxon>
        <taxon>Sphagnum</taxon>
    </lineage>
</organism>
<dbReference type="InterPro" id="IPR050216">
    <property type="entry name" value="LRR_domain-containing"/>
</dbReference>
<keyword evidence="2" id="KW-0677">Repeat</keyword>
<dbReference type="SUPFAM" id="SSF52540">
    <property type="entry name" value="P-loop containing nucleoside triphosphate hydrolases"/>
    <property type="match status" value="1"/>
</dbReference>
<dbReference type="InterPro" id="IPR032675">
    <property type="entry name" value="LRR_dom_sf"/>
</dbReference>
<keyword evidence="6" id="KW-1185">Reference proteome</keyword>
<protein>
    <recommendedName>
        <fullName evidence="4">Disease resistance R13L4/SHOC-2-like LRR domain-containing protein</fullName>
    </recommendedName>
</protein>
<sequence length="1207" mass="134887">MGRKVVKSTAANPEELDSSIRRRRQQQQEQQQQARCEKPCASPRGLLRGRRSLTKSSSTTTESPRRWSVFSSNSVSNNSNNNNNTVAISPRNSLQVSRQLDFSSPKSVTSKGAAGGGCAVQTQATTIMSPKKAASGLNGVVVCSPRESVVSSVGNSQRFSENGDADSMTSNYCAGGGGGAAAICIDELRQLESILHASGARLDELYRKVTVDSGSFKDHASVFDSLQWDILKEMGYLSWFGLAFLLAAFLSSHCREEEEDEEDEEDEEEGSIDHHHPRHHQRRLGGVRKHHWNDLRAQSDFIIEQLDELNLCLESDSNIYKLVAATLLYCYSVIRHLEQQPRKCMCFGSRADGTWKLQIDSIISELKVLQDNLNFAMIAAVGNRIAQPLFSPPAVAPSKKPGLQERQFNATVGLDEHINYIIDFIKRPGVCLVGIHGQAGLGKTTLLNEIVAKVENSEKRLFAYIEMNDDLRILQSSLLLQLGGGKRDFQTTSLGRSAILYQLRKLKQQRKVVRIAIDNLSDVRLVGQLFPHSLGKVLPVDSSILISCPSVAIVNKIDQLCRRTMLSDYHYLPFKLPHLAPEHAKTLFVFHLATAAEVPVNSILPVEDDGGMFSSSKYTELIDQFLPLCEGLPMALKVVGHYFSNSANCNEENWTAVAKRMKMAEDDMETTEDRMFAKLMVIFEKLGLAQKEAFLDIATFFRSWDWRIVERIVGKPQLEQLVNQGFVHSKLKDVENFTGIMQLTCYSEQPWKTDVVMMHDLLHAIACRRAHGNRVQSEDQAHLPDRLLMDNPGMELNQVQGLSLINCKEPLQGAMLEKMQDLRVLILQNIAIKGFCSKALNQLQFLYWGKTQVSREVRLPFQIGKLRKLEMMILCAHEIDLLMKFPPHLKDLTIIGCNNMEELPETLLVLSALVELHLVSCNRLLDLTPSFGSLKMLCRFRLENCLSIRYLPRCIGVLSSLHELDLSGCTNLTTLSSEIGKLVGLMKLNLSRCKSLVRLPAEIGCLRNLLSLNLGQLQIVNLPVEIGNLRALEDLSLSGCAQLEKLPKEIGHLASLLRLNLSSCTSLQELPKEIGKLISLQRLSLNSCSSLSRLPDQLYEIVTLQALDLDYCKSLTHLSPEIGNLCSLQRLSLNCCTRLTWLPTEITSLPCLQVINLVGCTGLKHEHPEEMEKITRQNSTTAYRDPGGLISLEGPKNRSFKLYSITY</sequence>
<gene>
    <name evidence="5" type="ORF">CSSPJE1EN1_LOCUS5682</name>
</gene>
<dbReference type="PRINTS" id="PR00364">
    <property type="entry name" value="DISEASERSIST"/>
</dbReference>
<reference evidence="5" key="1">
    <citation type="submission" date="2024-02" db="EMBL/GenBank/DDBJ databases">
        <authorList>
            <consortium name="ELIXIR-Norway"/>
            <consortium name="Elixir Norway"/>
        </authorList>
    </citation>
    <scope>NUCLEOTIDE SEQUENCE</scope>
</reference>
<feature type="region of interest" description="Disordered" evidence="3">
    <location>
        <begin position="1"/>
        <end position="116"/>
    </location>
</feature>
<evidence type="ECO:0000256" key="1">
    <source>
        <dbReference type="ARBA" id="ARBA00022614"/>
    </source>
</evidence>